<dbReference type="KEGG" id="tdf:H9L22_12360"/>
<accession>A0A7H0H3E3</accession>
<dbReference type="CDD" id="cd03801">
    <property type="entry name" value="GT4_PimA-like"/>
    <property type="match status" value="1"/>
</dbReference>
<evidence type="ECO:0000313" key="7">
    <source>
        <dbReference type="Proteomes" id="UP000516117"/>
    </source>
</evidence>
<sequence>MNRLFEAVSCTLDHDVVALGVELPRKRVVGIRYVQLGTVLPVSIYGQIVWVVNAWSWFIWNRKKVDLVHLQGAYLFNLLAAAILVCLRIPYVLLPINQNGDLSKSGRTMRVWAFRAVRRAIVRRACAGFALSEGIADELEEQGLMRDRIRRIANPVSPEFFQDTSRGEVPQKTLVFVGSLGEQKQPIAVLEALAFLASAFPPVRAVFAGSFASESYEREFFEAMRRLGVADRVELLGFVSDVSGVLTGTSGVFVLPSVSEGSPGALGEAMALGMVPVVTDIGAMGDIVRQSGIGRVVEGSGASIARAVSSLWREPGEWAGMAADSRAYARSRFSQASVCESYLRHLEIWGRR</sequence>
<dbReference type="SUPFAM" id="SSF53756">
    <property type="entry name" value="UDP-Glycosyltransferase/glycogen phosphorylase"/>
    <property type="match status" value="1"/>
</dbReference>
<dbReference type="InterPro" id="IPR001296">
    <property type="entry name" value="Glyco_trans_1"/>
</dbReference>
<keyword evidence="1" id="KW-0328">Glycosyltransferase</keyword>
<protein>
    <submittedName>
        <fullName evidence="6">Glycosyltransferase family 4 protein</fullName>
    </submittedName>
</protein>
<dbReference type="RefSeq" id="WP_187720195.1">
    <property type="nucleotide sequence ID" value="NZ_BAABBL010000007.1"/>
</dbReference>
<keyword evidence="7" id="KW-1185">Reference proteome</keyword>
<evidence type="ECO:0000256" key="1">
    <source>
        <dbReference type="ARBA" id="ARBA00022676"/>
    </source>
</evidence>
<dbReference type="EMBL" id="CP060789">
    <property type="protein sequence ID" value="QNP55059.1"/>
    <property type="molecule type" value="Genomic_DNA"/>
</dbReference>
<evidence type="ECO:0000256" key="3">
    <source>
        <dbReference type="SAM" id="Phobius"/>
    </source>
</evidence>
<dbReference type="InterPro" id="IPR028098">
    <property type="entry name" value="Glyco_trans_4-like_N"/>
</dbReference>
<name>A0A7H0H3E3_9ACTN</name>
<dbReference type="GO" id="GO:0016757">
    <property type="term" value="F:glycosyltransferase activity"/>
    <property type="evidence" value="ECO:0007669"/>
    <property type="project" value="UniProtKB-KW"/>
</dbReference>
<organism evidence="6 7">
    <name type="scientific">Tessaracoccus defluvii</name>
    <dbReference type="NCBI Taxonomy" id="1285901"/>
    <lineage>
        <taxon>Bacteria</taxon>
        <taxon>Bacillati</taxon>
        <taxon>Actinomycetota</taxon>
        <taxon>Actinomycetes</taxon>
        <taxon>Propionibacteriales</taxon>
        <taxon>Propionibacteriaceae</taxon>
        <taxon>Tessaracoccus</taxon>
    </lineage>
</organism>
<dbReference type="PANTHER" id="PTHR12526">
    <property type="entry name" value="GLYCOSYLTRANSFERASE"/>
    <property type="match status" value="1"/>
</dbReference>
<keyword evidence="3" id="KW-1133">Transmembrane helix</keyword>
<dbReference type="Pfam" id="PF00534">
    <property type="entry name" value="Glycos_transf_1"/>
    <property type="match status" value="1"/>
</dbReference>
<proteinExistence type="predicted"/>
<feature type="domain" description="Glycosyltransferase subfamily 4-like N-terminal" evidence="5">
    <location>
        <begin position="15"/>
        <end position="154"/>
    </location>
</feature>
<dbReference type="PANTHER" id="PTHR12526:SF636">
    <property type="entry name" value="BLL3647 PROTEIN"/>
    <property type="match status" value="1"/>
</dbReference>
<dbReference type="Pfam" id="PF13579">
    <property type="entry name" value="Glyco_trans_4_4"/>
    <property type="match status" value="1"/>
</dbReference>
<keyword evidence="3" id="KW-0812">Transmembrane</keyword>
<feature type="transmembrane region" description="Helical" evidence="3">
    <location>
        <begin position="72"/>
        <end position="94"/>
    </location>
</feature>
<feature type="domain" description="Glycosyl transferase family 1" evidence="4">
    <location>
        <begin position="170"/>
        <end position="320"/>
    </location>
</feature>
<feature type="transmembrane region" description="Helical" evidence="3">
    <location>
        <begin position="42"/>
        <end position="60"/>
    </location>
</feature>
<dbReference type="Proteomes" id="UP000516117">
    <property type="component" value="Chromosome"/>
</dbReference>
<gene>
    <name evidence="6" type="ORF">H9L22_12360</name>
</gene>
<evidence type="ECO:0000313" key="6">
    <source>
        <dbReference type="EMBL" id="QNP55059.1"/>
    </source>
</evidence>
<dbReference type="AlphaFoldDB" id="A0A7H0H3E3"/>
<evidence type="ECO:0000259" key="5">
    <source>
        <dbReference type="Pfam" id="PF13579"/>
    </source>
</evidence>
<keyword evidence="2 6" id="KW-0808">Transferase</keyword>
<evidence type="ECO:0000256" key="2">
    <source>
        <dbReference type="ARBA" id="ARBA00022679"/>
    </source>
</evidence>
<evidence type="ECO:0000259" key="4">
    <source>
        <dbReference type="Pfam" id="PF00534"/>
    </source>
</evidence>
<dbReference type="Gene3D" id="3.40.50.2000">
    <property type="entry name" value="Glycogen Phosphorylase B"/>
    <property type="match status" value="2"/>
</dbReference>
<keyword evidence="3" id="KW-0472">Membrane</keyword>
<reference evidence="6 7" key="1">
    <citation type="submission" date="2020-08" db="EMBL/GenBank/DDBJ databases">
        <title>Genome sequence of Tessaracoccus defluvii JCM 17540T.</title>
        <authorList>
            <person name="Hyun D.-W."/>
            <person name="Bae J.-W."/>
        </authorList>
    </citation>
    <scope>NUCLEOTIDE SEQUENCE [LARGE SCALE GENOMIC DNA]</scope>
    <source>
        <strain evidence="6 7">JCM 17540</strain>
    </source>
</reference>